<name>A0A8W8MTH7_MAGGI</name>
<dbReference type="PROSITE" id="PS50966">
    <property type="entry name" value="ZF_SWIM"/>
    <property type="match status" value="1"/>
</dbReference>
<sequence length="214" mass="23875">MNEEGNGELPIDFDHDHIEHCNTETEEEVDNLFRDIFGEHADCSLPPFHAVTYDCLDQSHIPTLTFSDIYSFIIERPTSHGIAVKNFKGFNKSIKHFEAGDVQDIRVSEVNSSIIYVRATCQASIKKQQYQVYTCMSKPNTSTPHIRHAYCQCPIGLAQACSHIGALLLALSHAKPSKSSPESCTFQPCKWIIPGRQVKPTGPITSLPNKCKGQ</sequence>
<organism evidence="3 4">
    <name type="scientific">Magallana gigas</name>
    <name type="common">Pacific oyster</name>
    <name type="synonym">Crassostrea gigas</name>
    <dbReference type="NCBI Taxonomy" id="29159"/>
    <lineage>
        <taxon>Eukaryota</taxon>
        <taxon>Metazoa</taxon>
        <taxon>Spiralia</taxon>
        <taxon>Lophotrochozoa</taxon>
        <taxon>Mollusca</taxon>
        <taxon>Bivalvia</taxon>
        <taxon>Autobranchia</taxon>
        <taxon>Pteriomorphia</taxon>
        <taxon>Ostreida</taxon>
        <taxon>Ostreoidea</taxon>
        <taxon>Ostreidae</taxon>
        <taxon>Magallana</taxon>
    </lineage>
</organism>
<dbReference type="PANTHER" id="PTHR47526">
    <property type="entry name" value="ATP-DEPENDENT DNA HELICASE"/>
    <property type="match status" value="1"/>
</dbReference>
<keyword evidence="1" id="KW-0863">Zinc-finger</keyword>
<evidence type="ECO:0000256" key="1">
    <source>
        <dbReference type="PROSITE-ProRule" id="PRU00325"/>
    </source>
</evidence>
<proteinExistence type="predicted"/>
<dbReference type="AlphaFoldDB" id="A0A8W8MTH7"/>
<dbReference type="GO" id="GO:0008270">
    <property type="term" value="F:zinc ion binding"/>
    <property type="evidence" value="ECO:0007669"/>
    <property type="project" value="UniProtKB-KW"/>
</dbReference>
<dbReference type="InterPro" id="IPR007527">
    <property type="entry name" value="Znf_SWIM"/>
</dbReference>
<dbReference type="Proteomes" id="UP000005408">
    <property type="component" value="Unassembled WGS sequence"/>
</dbReference>
<protein>
    <recommendedName>
        <fullName evidence="2">SWIM-type domain-containing protein</fullName>
    </recommendedName>
</protein>
<evidence type="ECO:0000313" key="4">
    <source>
        <dbReference type="Proteomes" id="UP000005408"/>
    </source>
</evidence>
<evidence type="ECO:0000313" key="3">
    <source>
        <dbReference type="EnsemblMetazoa" id="G34510.1:cds"/>
    </source>
</evidence>
<feature type="domain" description="SWIM-type" evidence="2">
    <location>
        <begin position="130"/>
        <end position="172"/>
    </location>
</feature>
<dbReference type="EnsemblMetazoa" id="G34510.1">
    <property type="protein sequence ID" value="G34510.1:cds"/>
    <property type="gene ID" value="G34510"/>
</dbReference>
<reference evidence="3" key="1">
    <citation type="submission" date="2022-08" db="UniProtKB">
        <authorList>
            <consortium name="EnsemblMetazoa"/>
        </authorList>
    </citation>
    <scope>IDENTIFICATION</scope>
    <source>
        <strain evidence="3">05x7-T-G4-1.051#20</strain>
    </source>
</reference>
<evidence type="ECO:0000259" key="2">
    <source>
        <dbReference type="PROSITE" id="PS50966"/>
    </source>
</evidence>
<keyword evidence="4" id="KW-1185">Reference proteome</keyword>
<keyword evidence="1" id="KW-0862">Zinc</keyword>
<accession>A0A8W8MTH7</accession>
<keyword evidence="1" id="KW-0479">Metal-binding</keyword>